<feature type="region of interest" description="Disordered" evidence="1">
    <location>
        <begin position="1"/>
        <end position="77"/>
    </location>
</feature>
<comment type="caution">
    <text evidence="2">The sequence shown here is derived from an EMBL/GenBank/DDBJ whole genome shotgun (WGS) entry which is preliminary data.</text>
</comment>
<evidence type="ECO:0000313" key="3">
    <source>
        <dbReference type="Proteomes" id="UP000887013"/>
    </source>
</evidence>
<proteinExistence type="predicted"/>
<gene>
    <name evidence="2" type="ORF">NPIL_505941</name>
</gene>
<reference evidence="2" key="1">
    <citation type="submission" date="2020-08" db="EMBL/GenBank/DDBJ databases">
        <title>Multicomponent nature underlies the extraordinary mechanical properties of spider dragline silk.</title>
        <authorList>
            <person name="Kono N."/>
            <person name="Nakamura H."/>
            <person name="Mori M."/>
            <person name="Yoshida Y."/>
            <person name="Ohtoshi R."/>
            <person name="Malay A.D."/>
            <person name="Moran D.A.P."/>
            <person name="Tomita M."/>
            <person name="Numata K."/>
            <person name="Arakawa K."/>
        </authorList>
    </citation>
    <scope>NUCLEOTIDE SEQUENCE</scope>
</reference>
<feature type="compositionally biased region" description="Polar residues" evidence="1">
    <location>
        <begin position="55"/>
        <end position="70"/>
    </location>
</feature>
<name>A0A8X6NBG8_NEPPI</name>
<keyword evidence="3" id="KW-1185">Reference proteome</keyword>
<dbReference type="AlphaFoldDB" id="A0A8X6NBG8"/>
<feature type="compositionally biased region" description="Polar residues" evidence="1">
    <location>
        <begin position="10"/>
        <end position="19"/>
    </location>
</feature>
<organism evidence="2 3">
    <name type="scientific">Nephila pilipes</name>
    <name type="common">Giant wood spider</name>
    <name type="synonym">Nephila maculata</name>
    <dbReference type="NCBI Taxonomy" id="299642"/>
    <lineage>
        <taxon>Eukaryota</taxon>
        <taxon>Metazoa</taxon>
        <taxon>Ecdysozoa</taxon>
        <taxon>Arthropoda</taxon>
        <taxon>Chelicerata</taxon>
        <taxon>Arachnida</taxon>
        <taxon>Araneae</taxon>
        <taxon>Araneomorphae</taxon>
        <taxon>Entelegynae</taxon>
        <taxon>Araneoidea</taxon>
        <taxon>Nephilidae</taxon>
        <taxon>Nephila</taxon>
    </lineage>
</organism>
<accession>A0A8X6NBG8</accession>
<sequence length="91" mass="10389">MDDIREQSRKNCQSPSYKSANDKKLPNVPLDHRMQRLTRNPSPSDNHGESRKSSARNQTGNVTNKAQSISSRHHIEAMPDYLIQTTQLQIC</sequence>
<evidence type="ECO:0000256" key="1">
    <source>
        <dbReference type="SAM" id="MobiDB-lite"/>
    </source>
</evidence>
<protein>
    <submittedName>
        <fullName evidence="2">Uncharacterized protein</fullName>
    </submittedName>
</protein>
<dbReference type="EMBL" id="BMAW01007891">
    <property type="protein sequence ID" value="GFT05954.1"/>
    <property type="molecule type" value="Genomic_DNA"/>
</dbReference>
<feature type="compositionally biased region" description="Basic and acidic residues" evidence="1">
    <location>
        <begin position="20"/>
        <end position="34"/>
    </location>
</feature>
<dbReference type="Proteomes" id="UP000887013">
    <property type="component" value="Unassembled WGS sequence"/>
</dbReference>
<evidence type="ECO:0000313" key="2">
    <source>
        <dbReference type="EMBL" id="GFT05954.1"/>
    </source>
</evidence>